<protein>
    <submittedName>
        <fullName evidence="14">Acyl-CoA dehydrogenase family member 9, mitochondrial</fullName>
    </submittedName>
</protein>
<dbReference type="SUPFAM" id="SSF47203">
    <property type="entry name" value="Acyl-CoA dehydrogenase C-terminal domain-like"/>
    <property type="match status" value="1"/>
</dbReference>
<accession>A0A0N5CV72</accession>
<dbReference type="EMBL" id="UYYF01004279">
    <property type="protein sequence ID" value="VDN01261.1"/>
    <property type="molecule type" value="Genomic_DNA"/>
</dbReference>
<dbReference type="PANTHER" id="PTHR43884">
    <property type="entry name" value="ACYL-COA DEHYDROGENASE"/>
    <property type="match status" value="1"/>
</dbReference>
<dbReference type="InterPro" id="IPR013786">
    <property type="entry name" value="AcylCoA_DH/ox_N"/>
</dbReference>
<evidence type="ECO:0000256" key="7">
    <source>
        <dbReference type="ARBA" id="ARBA00023002"/>
    </source>
</evidence>
<dbReference type="AlphaFoldDB" id="A0A0N5CV72"/>
<proteinExistence type="inferred from homology"/>
<keyword evidence="7" id="KW-0560">Oxidoreductase</keyword>
<feature type="domain" description="Acyl-CoA dehydrogenase/oxidase N-terminal" evidence="10">
    <location>
        <begin position="96"/>
        <end position="186"/>
    </location>
</feature>
<dbReference type="InterPro" id="IPR009075">
    <property type="entry name" value="AcylCo_DH/oxidase_C"/>
</dbReference>
<dbReference type="Gene3D" id="1.20.140.10">
    <property type="entry name" value="Butyryl-CoA Dehydrogenase, subunit A, domain 3"/>
    <property type="match status" value="2"/>
</dbReference>
<evidence type="ECO:0000313" key="13">
    <source>
        <dbReference type="Proteomes" id="UP000276776"/>
    </source>
</evidence>
<comment type="subcellular location">
    <subcellularLocation>
        <location evidence="2">Mitochondrion</location>
    </subcellularLocation>
</comment>
<organism evidence="14">
    <name type="scientific">Thelazia callipaeda</name>
    <name type="common">Oriental eyeworm</name>
    <name type="synonym">Parasitic nematode</name>
    <dbReference type="NCBI Taxonomy" id="103827"/>
    <lineage>
        <taxon>Eukaryota</taxon>
        <taxon>Metazoa</taxon>
        <taxon>Ecdysozoa</taxon>
        <taxon>Nematoda</taxon>
        <taxon>Chromadorea</taxon>
        <taxon>Rhabditida</taxon>
        <taxon>Spirurina</taxon>
        <taxon>Spiruromorpha</taxon>
        <taxon>Thelazioidea</taxon>
        <taxon>Thelaziidae</taxon>
        <taxon>Thelazia</taxon>
    </lineage>
</organism>
<dbReference type="InterPro" id="IPR036250">
    <property type="entry name" value="AcylCo_DH-like_C"/>
</dbReference>
<evidence type="ECO:0000259" key="11">
    <source>
        <dbReference type="Pfam" id="PF21343"/>
    </source>
</evidence>
<feature type="domain" description="ACAD9/ACADV-like C-terminal" evidence="11">
    <location>
        <begin position="507"/>
        <end position="626"/>
    </location>
</feature>
<evidence type="ECO:0000256" key="4">
    <source>
        <dbReference type="ARBA" id="ARBA00022630"/>
    </source>
</evidence>
<evidence type="ECO:0000256" key="6">
    <source>
        <dbReference type="ARBA" id="ARBA00022946"/>
    </source>
</evidence>
<keyword evidence="6" id="KW-0809">Transit peptide</keyword>
<evidence type="ECO:0000256" key="3">
    <source>
        <dbReference type="ARBA" id="ARBA00009347"/>
    </source>
</evidence>
<evidence type="ECO:0000256" key="1">
    <source>
        <dbReference type="ARBA" id="ARBA00001974"/>
    </source>
</evidence>
<dbReference type="GO" id="GO:0006631">
    <property type="term" value="P:fatty acid metabolic process"/>
    <property type="evidence" value="ECO:0007669"/>
    <property type="project" value="UniProtKB-ARBA"/>
</dbReference>
<reference evidence="14" key="1">
    <citation type="submission" date="2017-02" db="UniProtKB">
        <authorList>
            <consortium name="WormBaseParasite"/>
        </authorList>
    </citation>
    <scope>IDENTIFICATION</scope>
</reference>
<evidence type="ECO:0000259" key="9">
    <source>
        <dbReference type="Pfam" id="PF00441"/>
    </source>
</evidence>
<dbReference type="InterPro" id="IPR009100">
    <property type="entry name" value="AcylCoA_DH/oxidase_NM_dom_sf"/>
</dbReference>
<keyword evidence="5" id="KW-0274">FAD</keyword>
<dbReference type="Pfam" id="PF02771">
    <property type="entry name" value="Acyl-CoA_dh_N"/>
    <property type="match status" value="1"/>
</dbReference>
<reference evidence="12 13" key="2">
    <citation type="submission" date="2018-11" db="EMBL/GenBank/DDBJ databases">
        <authorList>
            <consortium name="Pathogen Informatics"/>
        </authorList>
    </citation>
    <scope>NUCLEOTIDE SEQUENCE [LARGE SCALE GENOMIC DNA]</scope>
</reference>
<dbReference type="OrthoDB" id="354at2759"/>
<evidence type="ECO:0000313" key="14">
    <source>
        <dbReference type="WBParaSite" id="TCLT_0000419901-mRNA-1"/>
    </source>
</evidence>
<dbReference type="OMA" id="IYAMWAS"/>
<dbReference type="InterPro" id="IPR046373">
    <property type="entry name" value="Acyl-CoA_Oxase/DH_mid-dom_sf"/>
</dbReference>
<evidence type="ECO:0000256" key="2">
    <source>
        <dbReference type="ARBA" id="ARBA00004173"/>
    </source>
</evidence>
<comment type="cofactor">
    <cofactor evidence="1">
        <name>FAD</name>
        <dbReference type="ChEBI" id="CHEBI:57692"/>
    </cofactor>
</comment>
<evidence type="ECO:0000259" key="10">
    <source>
        <dbReference type="Pfam" id="PF02771"/>
    </source>
</evidence>
<dbReference type="Pfam" id="PF00441">
    <property type="entry name" value="Acyl-CoA_dh_1"/>
    <property type="match status" value="1"/>
</dbReference>
<dbReference type="Gene3D" id="1.10.540.10">
    <property type="entry name" value="Acyl-CoA dehydrogenase/oxidase, N-terminal domain"/>
    <property type="match status" value="1"/>
</dbReference>
<keyword evidence="13" id="KW-1185">Reference proteome</keyword>
<evidence type="ECO:0000313" key="12">
    <source>
        <dbReference type="EMBL" id="VDN01261.1"/>
    </source>
</evidence>
<evidence type="ECO:0000256" key="8">
    <source>
        <dbReference type="ARBA" id="ARBA00023128"/>
    </source>
</evidence>
<sequence>MRCALKSVFLLSCFKNKTRIVSLRCCQSVTAKNSKSITVDKMNELSAYEIVKEYDVPIQRVSLSRGLALNRFEKDFFIYPEYSDTETVRSLLQLTASLKKDIEKMEAQGKFVEALWDEYKLFSYTVPKKYGGIDACYKDLLTICEGLGSSLALYTRFEQTYLASSLILKYGSEKQKLYYLTRIASGAIQPAVCFPMFQTYVLNQVIYSNFQPTGYTSENIDNKTKLSASYLVNGSNPNFFLVFPQIDEDITCYLVPQSEQLTKENAEIRIFDKCDIRVNWLDLNHTLMNSNIILGRPEDGKRIALEASMKKIIFGAAVVGFMKTLINNLSNYCNAVLTENTRLAEKDAVKASMTKLALNTYVLESMCYYVAGFYDEELIVLLDVEEAIIHRYARRVLSEAITLTVNVLGISTIKCDLKFDRLLSNMMAALLLSSTEVDLENFAASKVITSYANTKAVHIDFCVHEGSFRQWRSLNKRFYDRIFGQVEKAVSFCDPNPRHFVAEHVHPSLKEACINLEHTMCRLDSLLDLLLSKHGKSIIFDCSVHKAISNVLECNLGMVATIARSSRSYSIGLKNGDLEVSWTHLYCSEAANASMADLRKLYYYFRFERLNALHCKIGQSVLDADGYCIESPITRNW</sequence>
<dbReference type="GO" id="GO:0003995">
    <property type="term" value="F:acyl-CoA dehydrogenase activity"/>
    <property type="evidence" value="ECO:0007669"/>
    <property type="project" value="TreeGrafter"/>
</dbReference>
<dbReference type="Proteomes" id="UP000276776">
    <property type="component" value="Unassembled WGS sequence"/>
</dbReference>
<dbReference type="STRING" id="103827.A0A0N5CV72"/>
<keyword evidence="4" id="KW-0285">Flavoprotein</keyword>
<dbReference type="GO" id="GO:0050660">
    <property type="term" value="F:flavin adenine dinucleotide binding"/>
    <property type="evidence" value="ECO:0007669"/>
    <property type="project" value="InterPro"/>
</dbReference>
<feature type="domain" description="Acyl-CoA dehydrogenase/oxidase C-terminal" evidence="9">
    <location>
        <begin position="312"/>
        <end position="428"/>
    </location>
</feature>
<dbReference type="InterPro" id="IPR037069">
    <property type="entry name" value="AcylCoA_DH/ox_N_sf"/>
</dbReference>
<evidence type="ECO:0000256" key="5">
    <source>
        <dbReference type="ARBA" id="ARBA00022827"/>
    </source>
</evidence>
<gene>
    <name evidence="12" type="ORF">TCLT_LOCUS4188</name>
</gene>
<dbReference type="WBParaSite" id="TCLT_0000419901-mRNA-1">
    <property type="protein sequence ID" value="TCLT_0000419901-mRNA-1"/>
    <property type="gene ID" value="TCLT_0000419901"/>
</dbReference>
<dbReference type="PANTHER" id="PTHR43884:SF9">
    <property type="entry name" value="COMPLEX I ASSEMBLY FACTOR ACAD9, MITOCHONDRIAL"/>
    <property type="match status" value="1"/>
</dbReference>
<dbReference type="SUPFAM" id="SSF56645">
    <property type="entry name" value="Acyl-CoA dehydrogenase NM domain-like"/>
    <property type="match status" value="1"/>
</dbReference>
<dbReference type="Pfam" id="PF21343">
    <property type="entry name" value="ACAD9-ACADV_C"/>
    <property type="match status" value="1"/>
</dbReference>
<dbReference type="InterPro" id="IPR049448">
    <property type="entry name" value="ACAD9/ACADV-like_C"/>
</dbReference>
<keyword evidence="8" id="KW-0496">Mitochondrion</keyword>
<comment type="similarity">
    <text evidence="3">Belongs to the acyl-CoA dehydrogenase family.</text>
</comment>
<dbReference type="Gene3D" id="2.40.110.10">
    <property type="entry name" value="Butyryl-CoA Dehydrogenase, subunit A, domain 2"/>
    <property type="match status" value="1"/>
</dbReference>
<dbReference type="GO" id="GO:0005739">
    <property type="term" value="C:mitochondrion"/>
    <property type="evidence" value="ECO:0007669"/>
    <property type="project" value="UniProtKB-SubCell"/>
</dbReference>
<name>A0A0N5CV72_THECL</name>